<protein>
    <submittedName>
        <fullName evidence="1">Uncharacterized protein</fullName>
    </submittedName>
</protein>
<organism evidence="1 2">
    <name type="scientific">Dermatophagoides farinae</name>
    <name type="common">American house dust mite</name>
    <dbReference type="NCBI Taxonomy" id="6954"/>
    <lineage>
        <taxon>Eukaryota</taxon>
        <taxon>Metazoa</taxon>
        <taxon>Ecdysozoa</taxon>
        <taxon>Arthropoda</taxon>
        <taxon>Chelicerata</taxon>
        <taxon>Arachnida</taxon>
        <taxon>Acari</taxon>
        <taxon>Acariformes</taxon>
        <taxon>Sarcoptiformes</taxon>
        <taxon>Astigmata</taxon>
        <taxon>Psoroptidia</taxon>
        <taxon>Analgoidea</taxon>
        <taxon>Pyroglyphidae</taxon>
        <taxon>Dermatophagoidinae</taxon>
        <taxon>Dermatophagoides</taxon>
    </lineage>
</organism>
<gene>
    <name evidence="1" type="ORF">DERF_007351</name>
</gene>
<evidence type="ECO:0000313" key="1">
    <source>
        <dbReference type="EMBL" id="KAH9516621.1"/>
    </source>
</evidence>
<proteinExistence type="predicted"/>
<dbReference type="EMBL" id="ASGP02000003">
    <property type="protein sequence ID" value="KAH9516621.1"/>
    <property type="molecule type" value="Genomic_DNA"/>
</dbReference>
<name>A0A922HY03_DERFA</name>
<evidence type="ECO:0000313" key="2">
    <source>
        <dbReference type="Proteomes" id="UP000790347"/>
    </source>
</evidence>
<dbReference type="Proteomes" id="UP000790347">
    <property type="component" value="Unassembled WGS sequence"/>
</dbReference>
<reference evidence="1" key="2">
    <citation type="journal article" date="2022" name="Res Sq">
        <title>Comparative Genomics Reveals Insights into the Divergent Evolution of Astigmatic Mites and Household Pest Adaptations.</title>
        <authorList>
            <person name="Xiong Q."/>
            <person name="Wan A.T.-Y."/>
            <person name="Liu X.-Y."/>
            <person name="Fung C.S.-H."/>
            <person name="Xiao X."/>
            <person name="Malainual N."/>
            <person name="Hou J."/>
            <person name="Wang L."/>
            <person name="Wang M."/>
            <person name="Yang K."/>
            <person name="Cui Y."/>
            <person name="Leung E."/>
            <person name="Nong W."/>
            <person name="Shin S.-K."/>
            <person name="Au S."/>
            <person name="Jeong K.Y."/>
            <person name="Chew F.T."/>
            <person name="Hui J."/>
            <person name="Leung T.F."/>
            <person name="Tungtrongchitr A."/>
            <person name="Zhong N."/>
            <person name="Liu Z."/>
            <person name="Tsui S."/>
        </authorList>
    </citation>
    <scope>NUCLEOTIDE SEQUENCE</scope>
    <source>
        <strain evidence="1">Derf</strain>
        <tissue evidence="1">Whole organism</tissue>
    </source>
</reference>
<sequence length="79" mass="9182">MDRMAELDVVPVMELASLGLAMFQMMDQLAELVLELVLTMFRMKMDQMAELVVVRVMVVHLRSQQPEECHPLDFLLMDE</sequence>
<reference evidence="1" key="1">
    <citation type="submission" date="2013-05" db="EMBL/GenBank/DDBJ databases">
        <authorList>
            <person name="Yim A.K.Y."/>
            <person name="Chan T.F."/>
            <person name="Ji K.M."/>
            <person name="Liu X.Y."/>
            <person name="Zhou J.W."/>
            <person name="Li R.Q."/>
            <person name="Yang K.Y."/>
            <person name="Li J."/>
            <person name="Li M."/>
            <person name="Law P.T.W."/>
            <person name="Wu Y.L."/>
            <person name="Cai Z.L."/>
            <person name="Qin H."/>
            <person name="Bao Y."/>
            <person name="Leung R.K.K."/>
            <person name="Ng P.K.S."/>
            <person name="Zou J."/>
            <person name="Zhong X.J."/>
            <person name="Ran P.X."/>
            <person name="Zhong N.S."/>
            <person name="Liu Z.G."/>
            <person name="Tsui S.K.W."/>
        </authorList>
    </citation>
    <scope>NUCLEOTIDE SEQUENCE</scope>
    <source>
        <strain evidence="1">Derf</strain>
        <tissue evidence="1">Whole organism</tissue>
    </source>
</reference>
<keyword evidence="2" id="KW-1185">Reference proteome</keyword>
<dbReference type="AlphaFoldDB" id="A0A922HY03"/>
<comment type="caution">
    <text evidence="1">The sequence shown here is derived from an EMBL/GenBank/DDBJ whole genome shotgun (WGS) entry which is preliminary data.</text>
</comment>
<accession>A0A922HY03</accession>